<accession>A0A063CF87</accession>
<dbReference type="InterPro" id="IPR003594">
    <property type="entry name" value="HATPase_dom"/>
</dbReference>
<evidence type="ECO:0000256" key="10">
    <source>
        <dbReference type="ARBA" id="ARBA00022840"/>
    </source>
</evidence>
<keyword evidence="6" id="KW-0808">Transferase</keyword>
<dbReference type="Proteomes" id="UP000075591">
    <property type="component" value="Unassembled WGS sequence"/>
</dbReference>
<dbReference type="PROSITE" id="PS50885">
    <property type="entry name" value="HAMP"/>
    <property type="match status" value="1"/>
</dbReference>
<evidence type="ECO:0000256" key="2">
    <source>
        <dbReference type="ARBA" id="ARBA00004651"/>
    </source>
</evidence>
<dbReference type="InterPro" id="IPR004358">
    <property type="entry name" value="Sig_transdc_His_kin-like_C"/>
</dbReference>
<evidence type="ECO:0000256" key="9">
    <source>
        <dbReference type="ARBA" id="ARBA00022777"/>
    </source>
</evidence>
<dbReference type="SUPFAM" id="SSF47384">
    <property type="entry name" value="Homodimeric domain of signal transducing histidine kinase"/>
    <property type="match status" value="1"/>
</dbReference>
<dbReference type="Gene3D" id="3.30.565.10">
    <property type="entry name" value="Histidine kinase-like ATPase, C-terminal domain"/>
    <property type="match status" value="1"/>
</dbReference>
<dbReference type="EMBL" id="LOMT01000120">
    <property type="protein sequence ID" value="KXX90435.1"/>
    <property type="molecule type" value="Genomic_DNA"/>
</dbReference>
<evidence type="ECO:0000256" key="6">
    <source>
        <dbReference type="ARBA" id="ARBA00022679"/>
    </source>
</evidence>
<dbReference type="OMA" id="FDTGWRG"/>
<dbReference type="Gene3D" id="1.10.287.130">
    <property type="match status" value="1"/>
</dbReference>
<evidence type="ECO:0000256" key="3">
    <source>
        <dbReference type="ARBA" id="ARBA00012438"/>
    </source>
</evidence>
<dbReference type="InterPro" id="IPR003661">
    <property type="entry name" value="HisK_dim/P_dom"/>
</dbReference>
<evidence type="ECO:0000313" key="15">
    <source>
        <dbReference type="Proteomes" id="UP000075591"/>
    </source>
</evidence>
<evidence type="ECO:0000256" key="7">
    <source>
        <dbReference type="ARBA" id="ARBA00022692"/>
    </source>
</evidence>
<reference evidence="14 15" key="1">
    <citation type="submission" date="2015-12" db="EMBL/GenBank/DDBJ databases">
        <title>Bacillus cereus Group isolate.</title>
        <authorList>
            <person name="Kovac J."/>
        </authorList>
    </citation>
    <scope>NUCLEOTIDE SEQUENCE [LARGE SCALE GENOMIC DNA]</scope>
    <source>
        <strain evidence="14 15">FSL W8-0275</strain>
    </source>
</reference>
<dbReference type="InterPro" id="IPR036097">
    <property type="entry name" value="HisK_dim/P_sf"/>
</dbReference>
<dbReference type="CDD" id="cd00075">
    <property type="entry name" value="HATPase"/>
    <property type="match status" value="1"/>
</dbReference>
<dbReference type="AlphaFoldDB" id="A0A063CF87"/>
<dbReference type="PATRIC" id="fig|1396.419.peg.2775"/>
<dbReference type="Pfam" id="PF02518">
    <property type="entry name" value="HATPase_c"/>
    <property type="match status" value="1"/>
</dbReference>
<comment type="caution">
    <text evidence="14">The sequence shown here is derived from an EMBL/GenBank/DDBJ whole genome shotgun (WGS) entry which is preliminary data.</text>
</comment>
<dbReference type="GeneID" id="93008607"/>
<dbReference type="CDD" id="cd06225">
    <property type="entry name" value="HAMP"/>
    <property type="match status" value="1"/>
</dbReference>
<sequence length="385" mass="44814">MRNEAFDILKDIPKWKLIFWLLLAITLTPITELIIYRLVTSVIESSLTLSELGKEFIRIFGYEKYKGIKESLWMMIVSYLFLFSIFSSYLYIFYRHERKLYYETCIKKMIEEIRYIANGNFNHKVSIVNHNYLEELASGVNQIVEQLKVSIDEERQAEQAKSELITNVSHDLRTPLTSIVGYVNLIHHDNYRDEVELRHYIQVIYDKVTRLNALMNDLFEYTRVQNKELSLYSVPIDIVELLGQLTVQFRIQLQEANIDCRPFFPSKKLMVLADGDKLVRVFENLIINAIAYGNDGDYIDITAYESNNMIAIDITNYGQPIPSTDLPHIFERFYRVEKSRSTNTGGSGLGLAIAKSIVELHKGTIEVYSDDKKTTFTVKLQPYKC</sequence>
<dbReference type="PANTHER" id="PTHR45528:SF1">
    <property type="entry name" value="SENSOR HISTIDINE KINASE CPXA"/>
    <property type="match status" value="1"/>
</dbReference>
<dbReference type="GO" id="GO:0005524">
    <property type="term" value="F:ATP binding"/>
    <property type="evidence" value="ECO:0007669"/>
    <property type="project" value="UniProtKB-KW"/>
</dbReference>
<gene>
    <name evidence="14" type="ORF">AT274_14215</name>
</gene>
<evidence type="ECO:0000256" key="1">
    <source>
        <dbReference type="ARBA" id="ARBA00000085"/>
    </source>
</evidence>
<dbReference type="PRINTS" id="PR00344">
    <property type="entry name" value="BCTRLSENSOR"/>
</dbReference>
<evidence type="ECO:0000256" key="12">
    <source>
        <dbReference type="ARBA" id="ARBA00023012"/>
    </source>
</evidence>
<comment type="subcellular location">
    <subcellularLocation>
        <location evidence="2">Cell membrane</location>
        <topology evidence="2">Multi-pass membrane protein</topology>
    </subcellularLocation>
</comment>
<dbReference type="GO" id="GO:0000155">
    <property type="term" value="F:phosphorelay sensor kinase activity"/>
    <property type="evidence" value="ECO:0007669"/>
    <property type="project" value="InterPro"/>
</dbReference>
<dbReference type="FunFam" id="1.10.287.130:FF:000008">
    <property type="entry name" value="Two-component sensor histidine kinase"/>
    <property type="match status" value="1"/>
</dbReference>
<organism evidence="14 15">
    <name type="scientific">Bacillus cereus</name>
    <dbReference type="NCBI Taxonomy" id="1396"/>
    <lineage>
        <taxon>Bacteria</taxon>
        <taxon>Bacillati</taxon>
        <taxon>Bacillota</taxon>
        <taxon>Bacilli</taxon>
        <taxon>Bacillales</taxon>
        <taxon>Bacillaceae</taxon>
        <taxon>Bacillus</taxon>
        <taxon>Bacillus cereus group</taxon>
    </lineage>
</organism>
<dbReference type="CDD" id="cd00082">
    <property type="entry name" value="HisKA"/>
    <property type="match status" value="1"/>
</dbReference>
<dbReference type="InterPro" id="IPR003660">
    <property type="entry name" value="HAMP_dom"/>
</dbReference>
<protein>
    <recommendedName>
        <fullName evidence="3">histidine kinase</fullName>
        <ecNumber evidence="3">2.7.13.3</ecNumber>
    </recommendedName>
</protein>
<evidence type="ECO:0000256" key="11">
    <source>
        <dbReference type="ARBA" id="ARBA00022989"/>
    </source>
</evidence>
<name>A0A063CF87_BACCE</name>
<evidence type="ECO:0000256" key="5">
    <source>
        <dbReference type="ARBA" id="ARBA00022553"/>
    </source>
</evidence>
<dbReference type="PANTHER" id="PTHR45528">
    <property type="entry name" value="SENSOR HISTIDINE KINASE CPXA"/>
    <property type="match status" value="1"/>
</dbReference>
<keyword evidence="8" id="KW-0547">Nucleotide-binding</keyword>
<evidence type="ECO:0000256" key="8">
    <source>
        <dbReference type="ARBA" id="ARBA00022741"/>
    </source>
</evidence>
<keyword evidence="5" id="KW-0597">Phosphoprotein</keyword>
<keyword evidence="10" id="KW-0067">ATP-binding</keyword>
<evidence type="ECO:0000256" key="13">
    <source>
        <dbReference type="ARBA" id="ARBA00023136"/>
    </source>
</evidence>
<dbReference type="EC" id="2.7.13.3" evidence="3"/>
<dbReference type="FunFam" id="3.30.565.10:FF:000013">
    <property type="entry name" value="Two-component sensor histidine kinase"/>
    <property type="match status" value="1"/>
</dbReference>
<dbReference type="InterPro" id="IPR050398">
    <property type="entry name" value="HssS/ArlS-like"/>
</dbReference>
<keyword evidence="4" id="KW-1003">Cell membrane</keyword>
<dbReference type="KEGG" id="bcef:BcrFT9_02006"/>
<keyword evidence="12" id="KW-0902">Two-component regulatory system</keyword>
<evidence type="ECO:0000256" key="4">
    <source>
        <dbReference type="ARBA" id="ARBA00022475"/>
    </source>
</evidence>
<dbReference type="SUPFAM" id="SSF55874">
    <property type="entry name" value="ATPase domain of HSP90 chaperone/DNA topoisomerase II/histidine kinase"/>
    <property type="match status" value="1"/>
</dbReference>
<dbReference type="PROSITE" id="PS50109">
    <property type="entry name" value="HIS_KIN"/>
    <property type="match status" value="1"/>
</dbReference>
<proteinExistence type="predicted"/>
<dbReference type="SMART" id="SM00388">
    <property type="entry name" value="HisKA"/>
    <property type="match status" value="1"/>
</dbReference>
<dbReference type="Pfam" id="PF00512">
    <property type="entry name" value="HisKA"/>
    <property type="match status" value="1"/>
</dbReference>
<comment type="catalytic activity">
    <reaction evidence="1">
        <text>ATP + protein L-histidine = ADP + protein N-phospho-L-histidine.</text>
        <dbReference type="EC" id="2.7.13.3"/>
    </reaction>
</comment>
<keyword evidence="9 14" id="KW-0418">Kinase</keyword>
<keyword evidence="7" id="KW-0812">Transmembrane</keyword>
<dbReference type="RefSeq" id="WP_001243301.1">
    <property type="nucleotide sequence ID" value="NZ_CP053656.2"/>
</dbReference>
<keyword evidence="13" id="KW-0472">Membrane</keyword>
<dbReference type="InterPro" id="IPR005467">
    <property type="entry name" value="His_kinase_dom"/>
</dbReference>
<keyword evidence="11" id="KW-1133">Transmembrane helix</keyword>
<dbReference type="SMART" id="SM00387">
    <property type="entry name" value="HATPase_c"/>
    <property type="match status" value="1"/>
</dbReference>
<dbReference type="GO" id="GO:0005886">
    <property type="term" value="C:plasma membrane"/>
    <property type="evidence" value="ECO:0007669"/>
    <property type="project" value="UniProtKB-SubCell"/>
</dbReference>
<dbReference type="InterPro" id="IPR036890">
    <property type="entry name" value="HATPase_C_sf"/>
</dbReference>
<evidence type="ECO:0000313" key="14">
    <source>
        <dbReference type="EMBL" id="KXX90435.1"/>
    </source>
</evidence>